<proteinExistence type="inferred from homology"/>
<evidence type="ECO:0000256" key="7">
    <source>
        <dbReference type="ARBA" id="ARBA00022475"/>
    </source>
</evidence>
<feature type="transmembrane region" description="Helical" evidence="15">
    <location>
        <begin position="21"/>
        <end position="42"/>
    </location>
</feature>
<comment type="subunit">
    <text evidence="4">The accessory proteins ExbB and ExbD seem to form a complex with TonB.</text>
</comment>
<dbReference type="EMBL" id="SMTL01000003">
    <property type="protein sequence ID" value="TDK35590.1"/>
    <property type="molecule type" value="Genomic_DNA"/>
</dbReference>
<dbReference type="RefSeq" id="WP_133317011.1">
    <property type="nucleotide sequence ID" value="NZ_SMTL01000003.1"/>
</dbReference>
<evidence type="ECO:0000256" key="8">
    <source>
        <dbReference type="ARBA" id="ARBA00022519"/>
    </source>
</evidence>
<accession>A0A4R5UHY1</accession>
<gene>
    <name evidence="16" type="primary">exbD</name>
    <name evidence="16" type="ORF">E2F50_15305</name>
</gene>
<evidence type="ECO:0000256" key="5">
    <source>
        <dbReference type="ARBA" id="ARBA00022090"/>
    </source>
</evidence>
<dbReference type="GO" id="GO:0022857">
    <property type="term" value="F:transmembrane transporter activity"/>
    <property type="evidence" value="ECO:0007669"/>
    <property type="project" value="InterPro"/>
</dbReference>
<feature type="region of interest" description="Disordered" evidence="14">
    <location>
        <begin position="141"/>
        <end position="168"/>
    </location>
</feature>
<protein>
    <recommendedName>
        <fullName evidence="5">Biopolymer transport protein ExbD</fullName>
    </recommendedName>
</protein>
<dbReference type="Gene3D" id="3.30.420.270">
    <property type="match status" value="1"/>
</dbReference>
<keyword evidence="12 15" id="KW-0472">Membrane</keyword>
<keyword evidence="6 13" id="KW-0813">Transport</keyword>
<name>A0A4R5UHY1_9HYPH</name>
<evidence type="ECO:0000256" key="1">
    <source>
        <dbReference type="ARBA" id="ARBA00003540"/>
    </source>
</evidence>
<dbReference type="GO" id="GO:0005886">
    <property type="term" value="C:plasma membrane"/>
    <property type="evidence" value="ECO:0007669"/>
    <property type="project" value="UniProtKB-SubCell"/>
</dbReference>
<organism evidence="16 17">
    <name type="scientific">Rhizobium deserti</name>
    <dbReference type="NCBI Taxonomy" id="2547961"/>
    <lineage>
        <taxon>Bacteria</taxon>
        <taxon>Pseudomonadati</taxon>
        <taxon>Pseudomonadota</taxon>
        <taxon>Alphaproteobacteria</taxon>
        <taxon>Hyphomicrobiales</taxon>
        <taxon>Rhizobiaceae</taxon>
        <taxon>Rhizobium/Agrobacterium group</taxon>
        <taxon>Rhizobium</taxon>
    </lineage>
</organism>
<evidence type="ECO:0000256" key="9">
    <source>
        <dbReference type="ARBA" id="ARBA00022692"/>
    </source>
</evidence>
<keyword evidence="11 15" id="KW-1133">Transmembrane helix</keyword>
<evidence type="ECO:0000256" key="2">
    <source>
        <dbReference type="ARBA" id="ARBA00004249"/>
    </source>
</evidence>
<reference evidence="16 17" key="1">
    <citation type="submission" date="2019-03" db="EMBL/GenBank/DDBJ databases">
        <title>Rhizobium sp. nov., an bacterium isolated from biocrust in Mu Us Desert.</title>
        <authorList>
            <person name="Lixiong L."/>
        </authorList>
    </citation>
    <scope>NUCLEOTIDE SEQUENCE [LARGE SCALE GENOMIC DNA]</scope>
    <source>
        <strain evidence="16 17">SPY-1</strain>
    </source>
</reference>
<evidence type="ECO:0000256" key="6">
    <source>
        <dbReference type="ARBA" id="ARBA00022448"/>
    </source>
</evidence>
<keyword evidence="9 13" id="KW-0812">Transmembrane</keyword>
<keyword evidence="10 13" id="KW-0653">Protein transport</keyword>
<evidence type="ECO:0000256" key="13">
    <source>
        <dbReference type="RuleBase" id="RU003879"/>
    </source>
</evidence>
<evidence type="ECO:0000256" key="11">
    <source>
        <dbReference type="ARBA" id="ARBA00022989"/>
    </source>
</evidence>
<evidence type="ECO:0000256" key="10">
    <source>
        <dbReference type="ARBA" id="ARBA00022927"/>
    </source>
</evidence>
<evidence type="ECO:0000256" key="12">
    <source>
        <dbReference type="ARBA" id="ARBA00023136"/>
    </source>
</evidence>
<evidence type="ECO:0000313" key="17">
    <source>
        <dbReference type="Proteomes" id="UP000295238"/>
    </source>
</evidence>
<keyword evidence="8" id="KW-0997">Cell inner membrane</keyword>
<evidence type="ECO:0000256" key="15">
    <source>
        <dbReference type="SAM" id="Phobius"/>
    </source>
</evidence>
<dbReference type="NCBIfam" id="TIGR02803">
    <property type="entry name" value="ExbD_1"/>
    <property type="match status" value="1"/>
</dbReference>
<dbReference type="Proteomes" id="UP000295238">
    <property type="component" value="Unassembled WGS sequence"/>
</dbReference>
<evidence type="ECO:0000256" key="3">
    <source>
        <dbReference type="ARBA" id="ARBA00005811"/>
    </source>
</evidence>
<dbReference type="InterPro" id="IPR003400">
    <property type="entry name" value="ExbD"/>
</dbReference>
<dbReference type="PANTHER" id="PTHR30558">
    <property type="entry name" value="EXBD MEMBRANE COMPONENT OF PMF-DRIVEN MACROMOLECULE IMPORT SYSTEM"/>
    <property type="match status" value="1"/>
</dbReference>
<dbReference type="PANTHER" id="PTHR30558:SF9">
    <property type="entry name" value="BIOPOLYMER TRANSPORT PROTEIN EXBD"/>
    <property type="match status" value="1"/>
</dbReference>
<comment type="subcellular location">
    <subcellularLocation>
        <location evidence="2">Cell inner membrane</location>
        <topology evidence="2">Single-pass type II membrane protein</topology>
    </subcellularLocation>
    <subcellularLocation>
        <location evidence="13">Cell membrane</location>
        <topology evidence="13">Single-pass type II membrane protein</topology>
    </subcellularLocation>
</comment>
<dbReference type="OrthoDB" id="9798629at2"/>
<comment type="function">
    <text evidence="1">Involved in the TonB-dependent energy-dependent transport of various receptor-bound substrates.</text>
</comment>
<comment type="similarity">
    <text evidence="3 13">Belongs to the ExbD/TolR family.</text>
</comment>
<dbReference type="Pfam" id="PF02472">
    <property type="entry name" value="ExbD"/>
    <property type="match status" value="1"/>
</dbReference>
<evidence type="ECO:0000256" key="4">
    <source>
        <dbReference type="ARBA" id="ARBA00011471"/>
    </source>
</evidence>
<keyword evidence="17" id="KW-1185">Reference proteome</keyword>
<dbReference type="AlphaFoldDB" id="A0A4R5UHY1"/>
<evidence type="ECO:0000313" key="16">
    <source>
        <dbReference type="EMBL" id="TDK35590.1"/>
    </source>
</evidence>
<keyword evidence="7" id="KW-1003">Cell membrane</keyword>
<dbReference type="GO" id="GO:0015031">
    <property type="term" value="P:protein transport"/>
    <property type="evidence" value="ECO:0007669"/>
    <property type="project" value="UniProtKB-KW"/>
</dbReference>
<comment type="caution">
    <text evidence="16">The sequence shown here is derived from an EMBL/GenBank/DDBJ whole genome shotgun (WGS) entry which is preliminary data.</text>
</comment>
<dbReference type="InterPro" id="IPR014170">
    <property type="entry name" value="TonB_ExbD_1"/>
</dbReference>
<evidence type="ECO:0000256" key="14">
    <source>
        <dbReference type="SAM" id="MobiDB-lite"/>
    </source>
</evidence>
<sequence>MAGGIREHHGEELPENHEINVTPFIDVILVLLIIFMVAAPLATVDVNVDLPASTAKPADRPEEPLYVTVKEDLSLNIGNDPVAREQFAAALDRMTEGDKETRIFLRADKLVDYGQFMEVMNLLRDAGYLKIALVGLETAPAAPAAPGKQPAPSSGSAPAPAPASGAAP</sequence>